<dbReference type="InterPro" id="IPR041698">
    <property type="entry name" value="Methyltransf_25"/>
</dbReference>
<dbReference type="EMBL" id="JANJZL010000015">
    <property type="protein sequence ID" value="MCR2045304.1"/>
    <property type="molecule type" value="Genomic_DNA"/>
</dbReference>
<dbReference type="Proteomes" id="UP001142078">
    <property type="component" value="Unassembled WGS sequence"/>
</dbReference>
<protein>
    <submittedName>
        <fullName evidence="2">Class I SAM-dependent methyltransferase</fullName>
    </submittedName>
</protein>
<dbReference type="CDD" id="cd02440">
    <property type="entry name" value="AdoMet_MTases"/>
    <property type="match status" value="1"/>
</dbReference>
<dbReference type="SUPFAM" id="SSF53335">
    <property type="entry name" value="S-adenosyl-L-methionine-dependent methyltransferases"/>
    <property type="match status" value="1"/>
</dbReference>
<keyword evidence="3" id="KW-1185">Reference proteome</keyword>
<comment type="caution">
    <text evidence="2">The sequence shown here is derived from an EMBL/GenBank/DDBJ whole genome shotgun (WGS) entry which is preliminary data.</text>
</comment>
<organism evidence="2 3">
    <name type="scientific">Anaerosalibacter massiliensis</name>
    <dbReference type="NCBI Taxonomy" id="1347392"/>
    <lineage>
        <taxon>Bacteria</taxon>
        <taxon>Bacillati</taxon>
        <taxon>Bacillota</taxon>
        <taxon>Tissierellia</taxon>
        <taxon>Tissierellales</taxon>
        <taxon>Sporanaerobacteraceae</taxon>
        <taxon>Anaerosalibacter</taxon>
    </lineage>
</organism>
<dbReference type="GO" id="GO:0032259">
    <property type="term" value="P:methylation"/>
    <property type="evidence" value="ECO:0007669"/>
    <property type="project" value="UniProtKB-KW"/>
</dbReference>
<dbReference type="Gene3D" id="3.40.50.150">
    <property type="entry name" value="Vaccinia Virus protein VP39"/>
    <property type="match status" value="1"/>
</dbReference>
<feature type="domain" description="Methyltransferase" evidence="1">
    <location>
        <begin position="46"/>
        <end position="144"/>
    </location>
</feature>
<evidence type="ECO:0000313" key="2">
    <source>
        <dbReference type="EMBL" id="MCR2045304.1"/>
    </source>
</evidence>
<accession>A0A9X2MKK0</accession>
<keyword evidence="2" id="KW-0808">Transferase</keyword>
<proteinExistence type="predicted"/>
<dbReference type="Pfam" id="PF13649">
    <property type="entry name" value="Methyltransf_25"/>
    <property type="match status" value="1"/>
</dbReference>
<dbReference type="RefSeq" id="WP_042683241.1">
    <property type="nucleotide sequence ID" value="NZ_CABKTM010000074.1"/>
</dbReference>
<evidence type="ECO:0000313" key="3">
    <source>
        <dbReference type="Proteomes" id="UP001142078"/>
    </source>
</evidence>
<dbReference type="AlphaFoldDB" id="A0A9X2MKK0"/>
<dbReference type="GO" id="GO:0008168">
    <property type="term" value="F:methyltransferase activity"/>
    <property type="evidence" value="ECO:0007669"/>
    <property type="project" value="UniProtKB-KW"/>
</dbReference>
<dbReference type="InterPro" id="IPR029063">
    <property type="entry name" value="SAM-dependent_MTases_sf"/>
</dbReference>
<reference evidence="2" key="1">
    <citation type="submission" date="2022-07" db="EMBL/GenBank/DDBJ databases">
        <title>Enhanced cultured diversity of the mouse gut microbiota enables custom-made synthetic communities.</title>
        <authorList>
            <person name="Afrizal A."/>
        </authorList>
    </citation>
    <scope>NUCLEOTIDE SEQUENCE</scope>
    <source>
        <strain evidence="2">DSM 29482</strain>
    </source>
</reference>
<keyword evidence="2" id="KW-0489">Methyltransferase</keyword>
<sequence length="221" mass="25889">MREYNDTIKYWDNIFGQANIYDPRKVIKIQKIEKGISWLVKDSKSIVDFGCGNGAVLFRSLYQGIEYGYGIDISNNAIKIANKIIREFNLENKVDVICGGIEKLSGVNSNSFESAVLFNILDNLKPEDSINLIKQIHRIVKPNGKILLKLNPYITAEERKEYNFIEISQEFYKEESGLYLWNLTEAKLHEIISPYFIIEKHEKIEFKEFNIINRMYYLRNK</sequence>
<name>A0A9X2MKK0_9FIRM</name>
<evidence type="ECO:0000259" key="1">
    <source>
        <dbReference type="Pfam" id="PF13649"/>
    </source>
</evidence>
<gene>
    <name evidence="2" type="ORF">NSA23_14465</name>
</gene>
<dbReference type="OrthoDB" id="1707222at2"/>